<gene>
    <name evidence="2" type="ORF">MELLADRAFT_95668</name>
</gene>
<dbReference type="Proteomes" id="UP000001072">
    <property type="component" value="Unassembled WGS sequence"/>
</dbReference>
<organism evidence="3">
    <name type="scientific">Melampsora larici-populina (strain 98AG31 / pathotype 3-4-7)</name>
    <name type="common">Poplar leaf rust fungus</name>
    <dbReference type="NCBI Taxonomy" id="747676"/>
    <lineage>
        <taxon>Eukaryota</taxon>
        <taxon>Fungi</taxon>
        <taxon>Dikarya</taxon>
        <taxon>Basidiomycota</taxon>
        <taxon>Pucciniomycotina</taxon>
        <taxon>Pucciniomycetes</taxon>
        <taxon>Pucciniales</taxon>
        <taxon>Melampsoraceae</taxon>
        <taxon>Melampsora</taxon>
    </lineage>
</organism>
<dbReference type="HOGENOM" id="CLU_046571_2_0_1"/>
<dbReference type="InParanoid" id="F4SA65"/>
<dbReference type="GeneID" id="18937316"/>
<proteinExistence type="predicted"/>
<protein>
    <submittedName>
        <fullName evidence="2">Uncharacterized protein</fullName>
    </submittedName>
</protein>
<dbReference type="KEGG" id="mlr:MELLADRAFT_95668"/>
<dbReference type="PANTHER" id="PTHR33096:SF1">
    <property type="entry name" value="CXC1-LIKE CYSTEINE CLUSTER ASSOCIATED WITH KDZ TRANSPOSASES DOMAIN-CONTAINING PROTEIN"/>
    <property type="match status" value="1"/>
</dbReference>
<dbReference type="OrthoDB" id="3364670at2759"/>
<dbReference type="AlphaFoldDB" id="F4SA65"/>
<feature type="coiled-coil region" evidence="1">
    <location>
        <begin position="74"/>
        <end position="101"/>
    </location>
</feature>
<reference evidence="3" key="1">
    <citation type="journal article" date="2011" name="Proc. Natl. Acad. Sci. U.S.A.">
        <title>Obligate biotrophy features unraveled by the genomic analysis of rust fungi.</title>
        <authorList>
            <person name="Duplessis S."/>
            <person name="Cuomo C.A."/>
            <person name="Lin Y.-C."/>
            <person name="Aerts A."/>
            <person name="Tisserant E."/>
            <person name="Veneault-Fourrey C."/>
            <person name="Joly D.L."/>
            <person name="Hacquard S."/>
            <person name="Amselem J."/>
            <person name="Cantarel B.L."/>
            <person name="Chiu R."/>
            <person name="Coutinho P.M."/>
            <person name="Feau N."/>
            <person name="Field M."/>
            <person name="Frey P."/>
            <person name="Gelhaye E."/>
            <person name="Goldberg J."/>
            <person name="Grabherr M.G."/>
            <person name="Kodira C.D."/>
            <person name="Kohler A."/>
            <person name="Kuees U."/>
            <person name="Lindquist E.A."/>
            <person name="Lucas S.M."/>
            <person name="Mago R."/>
            <person name="Mauceli E."/>
            <person name="Morin E."/>
            <person name="Murat C."/>
            <person name="Pangilinan J.L."/>
            <person name="Park R."/>
            <person name="Pearson M."/>
            <person name="Quesneville H."/>
            <person name="Rouhier N."/>
            <person name="Sakthikumar S."/>
            <person name="Salamov A.A."/>
            <person name="Schmutz J."/>
            <person name="Selles B."/>
            <person name="Shapiro H."/>
            <person name="Tanguay P."/>
            <person name="Tuskan G.A."/>
            <person name="Henrissat B."/>
            <person name="Van de Peer Y."/>
            <person name="Rouze P."/>
            <person name="Ellis J.G."/>
            <person name="Dodds P.N."/>
            <person name="Schein J.E."/>
            <person name="Zhong S."/>
            <person name="Hamelin R.C."/>
            <person name="Grigoriev I.V."/>
            <person name="Szabo L.J."/>
            <person name="Martin F."/>
        </authorList>
    </citation>
    <scope>NUCLEOTIDE SEQUENCE [LARGE SCALE GENOMIC DNA]</scope>
    <source>
        <strain evidence="3">98AG31 / pathotype 3-4-7</strain>
    </source>
</reference>
<evidence type="ECO:0000313" key="2">
    <source>
        <dbReference type="EMBL" id="EGF98461.1"/>
    </source>
</evidence>
<keyword evidence="3" id="KW-1185">Reference proteome</keyword>
<dbReference type="EMBL" id="GL883176">
    <property type="protein sequence ID" value="EGF98461.1"/>
    <property type="molecule type" value="Genomic_DNA"/>
</dbReference>
<evidence type="ECO:0000313" key="3">
    <source>
        <dbReference type="Proteomes" id="UP000001072"/>
    </source>
</evidence>
<name>F4SA65_MELLP</name>
<dbReference type="Pfam" id="PF18758">
    <property type="entry name" value="KDZ"/>
    <property type="match status" value="1"/>
</dbReference>
<dbReference type="PANTHER" id="PTHR33096">
    <property type="entry name" value="CXC2 DOMAIN-CONTAINING PROTEIN"/>
    <property type="match status" value="1"/>
</dbReference>
<keyword evidence="1" id="KW-0175">Coiled coil</keyword>
<sequence length="468" mass="53383">MQPVSITKAAPAAQLASPRLNVGWGLSDGEGSERLWSALDTLVSSGRYSTSQHQADAIDLRAKHYCTSLRHNATVSLTKKRKDAIKRLEEAEAALRNLLDADPAVGGDYFENKWNDQKTRQLDVINETTKEKRERLLILIGLAEELVVAHDRLKAIQNKRRRVRTQADNNNLMALPGSVADVEEQIEAIADELGGVEFRNLAGAARNQRDALLGTSLALGKLYEAKVGLTEARLRRHRHTGARQQQYMAKHLGDRTRDVRVKYATYQRRVEKYRTEFPEAVQPDLPDLAKVMGMDMDNPFWNRGEITPKDRAAGERDRLGIESFLSQRSSREDLRRIAREVRQMTGWANGYFDCVVGLKHRGDLEGCGSLKNRLMSLYNIVSRKACKLWKKWSKDLKQALVDTRTCLQGTGEQDQVLKEKFDKVSKWADKEWKTMAGKPVIQAEEPDEYENAEEEEYERWYDMHGEMI</sequence>
<accession>F4SA65</accession>
<dbReference type="VEuPathDB" id="FungiDB:MELLADRAFT_95668"/>
<dbReference type="RefSeq" id="XP_007418294.1">
    <property type="nucleotide sequence ID" value="XM_007418232.1"/>
</dbReference>
<dbReference type="InterPro" id="IPR040521">
    <property type="entry name" value="KDZ"/>
</dbReference>
<evidence type="ECO:0000256" key="1">
    <source>
        <dbReference type="SAM" id="Coils"/>
    </source>
</evidence>